<evidence type="ECO:0000313" key="2">
    <source>
        <dbReference type="Proteomes" id="UP000184395"/>
    </source>
</evidence>
<sequence length="210" mass="23083">MNAQFTARQSIHAVIAPLLVSALSGCSNPFADHYRQFANHGTYLPDFEKSPDLVATEALESRRNELKARNMVQIGQSVFRESKYGWALEDALAQGRVTGARVVLFSERSAGVQSSTLAVNVPQTRQEYERWLTRGHRSAAYNGHDSGDEAFCKPGQALEGRSPLGYPMKQRPDATTSCIVSTVDVVDYLAEYWGEKRAVDAPASSNAVEN</sequence>
<dbReference type="OrthoDB" id="9134766at2"/>
<accession>A0A1M6YJ21</accession>
<dbReference type="RefSeq" id="WP_073432663.1">
    <property type="nucleotide sequence ID" value="NZ_CADFGY010000025.1"/>
</dbReference>
<name>A0A1M6YJ21_9BURK</name>
<organism evidence="1 2">
    <name type="scientific">Paraburkholderia terricola</name>
    <dbReference type="NCBI Taxonomy" id="169427"/>
    <lineage>
        <taxon>Bacteria</taxon>
        <taxon>Pseudomonadati</taxon>
        <taxon>Pseudomonadota</taxon>
        <taxon>Betaproteobacteria</taxon>
        <taxon>Burkholderiales</taxon>
        <taxon>Burkholderiaceae</taxon>
        <taxon>Paraburkholderia</taxon>
    </lineage>
</organism>
<proteinExistence type="predicted"/>
<dbReference type="EMBL" id="FRAB01000071">
    <property type="protein sequence ID" value="SHL18102.1"/>
    <property type="molecule type" value="Genomic_DNA"/>
</dbReference>
<reference evidence="1 2" key="1">
    <citation type="submission" date="2016-11" db="EMBL/GenBank/DDBJ databases">
        <authorList>
            <person name="Jaros S."/>
            <person name="Januszkiewicz K."/>
            <person name="Wedrychowicz H."/>
        </authorList>
    </citation>
    <scope>NUCLEOTIDE SEQUENCE [LARGE SCALE GENOMIC DNA]</scope>
    <source>
        <strain evidence="1 2">LMG 20594</strain>
    </source>
</reference>
<dbReference type="AlphaFoldDB" id="A0A1M6YJ21"/>
<dbReference type="Proteomes" id="UP000184395">
    <property type="component" value="Unassembled WGS sequence"/>
</dbReference>
<gene>
    <name evidence="1" type="ORF">SAMN05192548_10719</name>
</gene>
<dbReference type="STRING" id="169427.SAMN05192548_10719"/>
<evidence type="ECO:0000313" key="1">
    <source>
        <dbReference type="EMBL" id="SHL18102.1"/>
    </source>
</evidence>
<protein>
    <submittedName>
        <fullName evidence="1">Uncharacterized protein</fullName>
    </submittedName>
</protein>